<dbReference type="Pfam" id="PF00011">
    <property type="entry name" value="HSP20"/>
    <property type="match status" value="1"/>
</dbReference>
<accession>A0AA96V4H3</accession>
<evidence type="ECO:0000256" key="1">
    <source>
        <dbReference type="PROSITE-ProRule" id="PRU00285"/>
    </source>
</evidence>
<dbReference type="PROSITE" id="PS01031">
    <property type="entry name" value="SHSP"/>
    <property type="match status" value="1"/>
</dbReference>
<reference evidence="4 5" key="1">
    <citation type="submission" date="2023-07" db="EMBL/GenBank/DDBJ databases">
        <title>Closed genome sequence of Methanosarcinaceae archaeon Am2.</title>
        <authorList>
            <person name="Poehlein A."/>
            <person name="Protasov E."/>
            <person name="Platt K."/>
            <person name="Reeh H."/>
            <person name="Daniel R."/>
            <person name="Brune A."/>
        </authorList>
    </citation>
    <scope>NUCLEOTIDE SEQUENCE [LARGE SCALE GENOMIC DNA]</scope>
    <source>
        <strain evidence="4 5">Am2</strain>
    </source>
</reference>
<sequence length="161" mass="18548">MPFHVGVLFMNPFQKKQSKEEEFEEEEAEPKSQKLNQIFSKITSFGKGPKEDSFGEFRQTPLMDLIERRNDIVVKADLPGVTKKDVILEIQDRLLTIRAECLNEIEEGSYIRRERFYRKYEGSVNIPVQIDEERATAKLANGVLTVTLPKKTDPSIVDVDD</sequence>
<organism evidence="4 5">
    <name type="scientific">Methanolapillus ohkumae</name>
    <dbReference type="NCBI Taxonomy" id="3028298"/>
    <lineage>
        <taxon>Archaea</taxon>
        <taxon>Methanobacteriati</taxon>
        <taxon>Methanobacteriota</taxon>
        <taxon>Stenosarchaea group</taxon>
        <taxon>Methanomicrobia</taxon>
        <taxon>Methanosarcinales</taxon>
        <taxon>Methanosarcinaceae</taxon>
        <taxon>Methanolapillus</taxon>
    </lineage>
</organism>
<gene>
    <name evidence="4" type="ORF">MsAm2_01850</name>
</gene>
<comment type="similarity">
    <text evidence="1 2">Belongs to the small heat shock protein (HSP20) family.</text>
</comment>
<keyword evidence="5" id="KW-1185">Reference proteome</keyword>
<protein>
    <recommendedName>
        <fullName evidence="3">SHSP domain-containing protein</fullName>
    </recommendedName>
</protein>
<dbReference type="CDD" id="cd06464">
    <property type="entry name" value="ACD_sHsps-like"/>
    <property type="match status" value="1"/>
</dbReference>
<dbReference type="InterPro" id="IPR031107">
    <property type="entry name" value="Small_HSP"/>
</dbReference>
<evidence type="ECO:0000313" key="4">
    <source>
        <dbReference type="EMBL" id="WNY26424.1"/>
    </source>
</evidence>
<name>A0AA96V4H3_9EURY</name>
<dbReference type="Proteomes" id="UP001304970">
    <property type="component" value="Chromosome"/>
</dbReference>
<dbReference type="InterPro" id="IPR008978">
    <property type="entry name" value="HSP20-like_chaperone"/>
</dbReference>
<dbReference type="AlphaFoldDB" id="A0AA96V4H3"/>
<dbReference type="PANTHER" id="PTHR11527">
    <property type="entry name" value="HEAT-SHOCK PROTEIN 20 FAMILY MEMBER"/>
    <property type="match status" value="1"/>
</dbReference>
<dbReference type="SUPFAM" id="SSF49764">
    <property type="entry name" value="HSP20-like chaperones"/>
    <property type="match status" value="1"/>
</dbReference>
<proteinExistence type="inferred from homology"/>
<feature type="domain" description="SHSP" evidence="3">
    <location>
        <begin position="53"/>
        <end position="161"/>
    </location>
</feature>
<dbReference type="InterPro" id="IPR002068">
    <property type="entry name" value="A-crystallin/Hsp20_dom"/>
</dbReference>
<dbReference type="Gene3D" id="2.60.40.790">
    <property type="match status" value="1"/>
</dbReference>
<evidence type="ECO:0000313" key="5">
    <source>
        <dbReference type="Proteomes" id="UP001304970"/>
    </source>
</evidence>
<dbReference type="EMBL" id="CP131061">
    <property type="protein sequence ID" value="WNY26424.1"/>
    <property type="molecule type" value="Genomic_DNA"/>
</dbReference>
<evidence type="ECO:0000259" key="3">
    <source>
        <dbReference type="PROSITE" id="PS01031"/>
    </source>
</evidence>
<evidence type="ECO:0000256" key="2">
    <source>
        <dbReference type="RuleBase" id="RU003616"/>
    </source>
</evidence>